<dbReference type="AlphaFoldDB" id="V6T8Q7"/>
<protein>
    <submittedName>
        <fullName evidence="2">Canalicular multispecific organic anion transporter</fullName>
    </submittedName>
</protein>
<comment type="caution">
    <text evidence="2">The sequence shown here is derived from an EMBL/GenBank/DDBJ whole genome shotgun (WGS) entry which is preliminary data.</text>
</comment>
<evidence type="ECO:0000313" key="2">
    <source>
        <dbReference type="EMBL" id="ESU35231.1"/>
    </source>
</evidence>
<proteinExistence type="predicted"/>
<dbReference type="Proteomes" id="UP000018320">
    <property type="component" value="Unassembled WGS sequence"/>
</dbReference>
<sequence>MTWPAMLLCAFLSVLSGHPYDGQRLCGCVSIQCICSRHYRFTVLGLFIELCNCQLPQSEAVSYSARGRLLWEAPCKERLHSGSVCYMDSGQPELFVGETVPQTHTLFFQF</sequence>
<feature type="chain" id="PRO_5004751490" evidence="1">
    <location>
        <begin position="18"/>
        <end position="110"/>
    </location>
</feature>
<reference evidence="3" key="1">
    <citation type="submission" date="2012-02" db="EMBL/GenBank/DDBJ databases">
        <title>Genome sequencing of Giardia lamblia Genotypes A2 and B isolates (DH and GS) and comparative analysis with the genomes of Genotypes A1 and E (WB and Pig).</title>
        <authorList>
            <person name="Adam R."/>
            <person name="Dahlstrom E."/>
            <person name="Martens C."/>
            <person name="Bruno D."/>
            <person name="Barbian K."/>
            <person name="Porcella S.F."/>
            <person name="Nash T."/>
        </authorList>
    </citation>
    <scope>NUCLEOTIDE SEQUENCE</scope>
    <source>
        <strain evidence="3">DH</strain>
    </source>
</reference>
<evidence type="ECO:0000313" key="3">
    <source>
        <dbReference type="Proteomes" id="UP000018320"/>
    </source>
</evidence>
<dbReference type="EMBL" id="AHGT01000093">
    <property type="protein sequence ID" value="ESU35231.1"/>
    <property type="molecule type" value="Genomic_DNA"/>
</dbReference>
<keyword evidence="1" id="KW-0732">Signal</keyword>
<feature type="signal peptide" evidence="1">
    <location>
        <begin position="1"/>
        <end position="17"/>
    </location>
</feature>
<organism evidence="2 3">
    <name type="scientific">Giardia intestinalis</name>
    <name type="common">Giardia lamblia</name>
    <dbReference type="NCBI Taxonomy" id="5741"/>
    <lineage>
        <taxon>Eukaryota</taxon>
        <taxon>Metamonada</taxon>
        <taxon>Diplomonadida</taxon>
        <taxon>Hexamitidae</taxon>
        <taxon>Giardiinae</taxon>
        <taxon>Giardia</taxon>
    </lineage>
</organism>
<dbReference type="VEuPathDB" id="GiardiaDB:DHA2_150534"/>
<evidence type="ECO:0000256" key="1">
    <source>
        <dbReference type="SAM" id="SignalP"/>
    </source>
</evidence>
<gene>
    <name evidence="2" type="ORF">DHA2_150534</name>
</gene>
<accession>V6T8Q7</accession>
<reference evidence="2 3" key="2">
    <citation type="journal article" date="2013" name="Genome Biol. Evol.">
        <title>Genome sequencing of Giardia lamblia genotypes A2 and B isolates (DH and GS) and comparative analysis with the genomes of genotypes A1 and E (WB and Pig).</title>
        <authorList>
            <person name="Adam R.D."/>
            <person name="Dahlstrom E.W."/>
            <person name="Martens C.A."/>
            <person name="Bruno D.P."/>
            <person name="Barbian K.D."/>
            <person name="Ricklefs S.M."/>
            <person name="Hernandez M.M."/>
            <person name="Narla N.P."/>
            <person name="Patel R.B."/>
            <person name="Porcella S.F."/>
            <person name="Nash T.E."/>
        </authorList>
    </citation>
    <scope>NUCLEOTIDE SEQUENCE [LARGE SCALE GENOMIC DNA]</scope>
    <source>
        <strain evidence="2 3">DH</strain>
    </source>
</reference>
<name>V6T8Q7_GIAIN</name>